<feature type="region of interest" description="Disordered" evidence="1">
    <location>
        <begin position="1"/>
        <end position="38"/>
    </location>
</feature>
<proteinExistence type="predicted"/>
<dbReference type="Proteomes" id="UP000030151">
    <property type="component" value="Unassembled WGS sequence"/>
</dbReference>
<evidence type="ECO:0000313" key="3">
    <source>
        <dbReference type="Proteomes" id="UP000030151"/>
    </source>
</evidence>
<accession>A0A014MWI3</accession>
<reference evidence="2 3" key="1">
    <citation type="submission" date="2014-02" db="EMBL/GenBank/DDBJ databases">
        <title>The genome sequence of the entomopathogenic fungus Metarhizium robertsii ARSEF 2575.</title>
        <authorList>
            <person name="Giuliano Garisto Donzelli B."/>
            <person name="Roe B.A."/>
            <person name="Macmil S.L."/>
            <person name="Krasnoff S.B."/>
            <person name="Gibson D.M."/>
        </authorList>
    </citation>
    <scope>NUCLEOTIDE SEQUENCE [LARGE SCALE GENOMIC DNA]</scope>
    <source>
        <strain evidence="2 3">ARSEF 2575</strain>
    </source>
</reference>
<feature type="compositionally biased region" description="Polar residues" evidence="1">
    <location>
        <begin position="11"/>
        <end position="36"/>
    </location>
</feature>
<dbReference type="HOGENOM" id="CLU_2278132_0_0_1"/>
<dbReference type="AlphaFoldDB" id="A0A014MWI3"/>
<name>A0A014MWI3_9HYPO</name>
<comment type="caution">
    <text evidence="2">The sequence shown here is derived from an EMBL/GenBank/DDBJ whole genome shotgun (WGS) entry which is preliminary data.</text>
</comment>
<organism evidence="2 3">
    <name type="scientific">Metarhizium robertsii</name>
    <dbReference type="NCBI Taxonomy" id="568076"/>
    <lineage>
        <taxon>Eukaryota</taxon>
        <taxon>Fungi</taxon>
        <taxon>Dikarya</taxon>
        <taxon>Ascomycota</taxon>
        <taxon>Pezizomycotina</taxon>
        <taxon>Sordariomycetes</taxon>
        <taxon>Hypocreomycetidae</taxon>
        <taxon>Hypocreales</taxon>
        <taxon>Clavicipitaceae</taxon>
        <taxon>Metarhizium</taxon>
    </lineage>
</organism>
<gene>
    <name evidence="2" type="ORF">X797_011235</name>
</gene>
<evidence type="ECO:0000313" key="2">
    <source>
        <dbReference type="EMBL" id="EXU95664.1"/>
    </source>
</evidence>
<dbReference type="EMBL" id="JELW01000069">
    <property type="protein sequence ID" value="EXU95664.1"/>
    <property type="molecule type" value="Genomic_DNA"/>
</dbReference>
<protein>
    <submittedName>
        <fullName evidence="2">Uncharacterized protein</fullName>
    </submittedName>
</protein>
<sequence length="102" mass="11094">MQDALYKQHPNGANSQNRRTSSVGETTQDCQITPQRNDGAYGARAMDVLRNYGRTTLGFDSNACAFSAEPGSGLGTLVFTPTTWHLRSIQARNSGLSDFHSL</sequence>
<evidence type="ECO:0000256" key="1">
    <source>
        <dbReference type="SAM" id="MobiDB-lite"/>
    </source>
</evidence>